<protein>
    <recommendedName>
        <fullName evidence="1">NAD(P)-binding domain-containing protein</fullName>
    </recommendedName>
</protein>
<sequence length="327" mass="35867">MPKIGIFPAAGGLGSSIIDHLVQRVPADQLILIARKPDSLAELSRQGATVRRADYEDPSTLDRVFDGVDVLMLISYASFEIQYRVEAHQAAIDCARRSGVKHIFYSSLAFGGDLADTSVAHVMGAHLRTERYLAELQAQGHITYTAIREGLYSESFPIYTAWFDLADPVDEITIPHDGSPPGVTWAKRDELGEATANLVAAYVQNPDTNSLSFPYVNRVLLLSGPRAYSLRETVEILGRAVGKEVRIREISTGEYAALSTHGDKHTYHGVDLAREWATAWEAIQHGETAVVSPLLGELLGREPEDYETTIRGLAREVRGRSHGVDAS</sequence>
<reference evidence="2" key="1">
    <citation type="submission" date="2019-04" db="EMBL/GenBank/DDBJ databases">
        <title>Friends and foes A comparative genomics studyof 23 Aspergillus species from section Flavi.</title>
        <authorList>
            <consortium name="DOE Joint Genome Institute"/>
            <person name="Kjaerbolling I."/>
            <person name="Vesth T."/>
            <person name="Frisvad J.C."/>
            <person name="Nybo J.L."/>
            <person name="Theobald S."/>
            <person name="Kildgaard S."/>
            <person name="Isbrandt T."/>
            <person name="Kuo A."/>
            <person name="Sato A."/>
            <person name="Lyhne E.K."/>
            <person name="Kogle M.E."/>
            <person name="Wiebenga A."/>
            <person name="Kun R.S."/>
            <person name="Lubbers R.J."/>
            <person name="Makela M.R."/>
            <person name="Barry K."/>
            <person name="Chovatia M."/>
            <person name="Clum A."/>
            <person name="Daum C."/>
            <person name="Haridas S."/>
            <person name="He G."/>
            <person name="LaButti K."/>
            <person name="Lipzen A."/>
            <person name="Mondo S."/>
            <person name="Riley R."/>
            <person name="Salamov A."/>
            <person name="Simmons B.A."/>
            <person name="Magnuson J.K."/>
            <person name="Henrissat B."/>
            <person name="Mortensen U.H."/>
            <person name="Larsen T.O."/>
            <person name="Devries R.P."/>
            <person name="Grigoriev I.V."/>
            <person name="Machida M."/>
            <person name="Baker S.E."/>
            <person name="Andersen M.R."/>
        </authorList>
    </citation>
    <scope>NUCLEOTIDE SEQUENCE [LARGE SCALE GENOMIC DNA]</scope>
    <source>
        <strain evidence="2">IBT 14317</strain>
    </source>
</reference>
<dbReference type="PANTHER" id="PTHR47129:SF1">
    <property type="entry name" value="NMRA-LIKE DOMAIN-CONTAINING PROTEIN"/>
    <property type="match status" value="1"/>
</dbReference>
<dbReference type="InterPro" id="IPR036291">
    <property type="entry name" value="NAD(P)-bd_dom_sf"/>
</dbReference>
<accession>A0A5N6G794</accession>
<dbReference type="OrthoDB" id="419598at2759"/>
<dbReference type="PANTHER" id="PTHR47129">
    <property type="entry name" value="QUINONE OXIDOREDUCTASE 2"/>
    <property type="match status" value="1"/>
</dbReference>
<accession>A0A5N7C8C0</accession>
<dbReference type="InterPro" id="IPR052718">
    <property type="entry name" value="NmrA-type_oxidoreductase"/>
</dbReference>
<dbReference type="OMA" id="GWYWENY"/>
<gene>
    <name evidence="2" type="ORF">BDV23DRAFT_155333</name>
</gene>
<proteinExistence type="predicted"/>
<dbReference type="SUPFAM" id="SSF51735">
    <property type="entry name" value="NAD(P)-binding Rossmann-fold domains"/>
    <property type="match status" value="1"/>
</dbReference>
<evidence type="ECO:0000259" key="1">
    <source>
        <dbReference type="Pfam" id="PF13460"/>
    </source>
</evidence>
<dbReference type="Gene3D" id="3.90.25.10">
    <property type="entry name" value="UDP-galactose 4-epimerase, domain 1"/>
    <property type="match status" value="1"/>
</dbReference>
<dbReference type="Pfam" id="PF13460">
    <property type="entry name" value="NAD_binding_10"/>
    <property type="match status" value="1"/>
</dbReference>
<feature type="domain" description="NAD(P)-binding" evidence="1">
    <location>
        <begin position="9"/>
        <end position="151"/>
    </location>
</feature>
<dbReference type="Gene3D" id="3.40.50.720">
    <property type="entry name" value="NAD(P)-binding Rossmann-like Domain"/>
    <property type="match status" value="1"/>
</dbReference>
<evidence type="ECO:0000313" key="2">
    <source>
        <dbReference type="EMBL" id="KAE8390391.1"/>
    </source>
</evidence>
<dbReference type="Proteomes" id="UP000326877">
    <property type="component" value="Unassembled WGS sequence"/>
</dbReference>
<dbReference type="AlphaFoldDB" id="A0A5N7C8C0"/>
<dbReference type="EMBL" id="ML735255">
    <property type="protein sequence ID" value="KAE8390391.1"/>
    <property type="molecule type" value="Genomic_DNA"/>
</dbReference>
<organism evidence="2">
    <name type="scientific">Petromyces alliaceus</name>
    <name type="common">Aspergillus alliaceus</name>
    <dbReference type="NCBI Taxonomy" id="209559"/>
    <lineage>
        <taxon>Eukaryota</taxon>
        <taxon>Fungi</taxon>
        <taxon>Dikarya</taxon>
        <taxon>Ascomycota</taxon>
        <taxon>Pezizomycotina</taxon>
        <taxon>Eurotiomycetes</taxon>
        <taxon>Eurotiomycetidae</taxon>
        <taxon>Eurotiales</taxon>
        <taxon>Aspergillaceae</taxon>
        <taxon>Aspergillus</taxon>
        <taxon>Aspergillus subgen. Circumdati</taxon>
    </lineage>
</organism>
<dbReference type="InterPro" id="IPR016040">
    <property type="entry name" value="NAD(P)-bd_dom"/>
</dbReference>
<name>A0A5N7C8C0_PETAA</name>